<comment type="cofactor">
    <cofactor evidence="13">
        <name>Mg(2+)</name>
        <dbReference type="ChEBI" id="CHEBI:18420"/>
    </cofactor>
    <text evidence="13">Binds 1 Mg(2+) ion per subunit. Can also utilize other divalent metal cations, such as Ca(2+), Mn(2+) and Co(2+).</text>
</comment>
<dbReference type="Gene3D" id="3.40.50.920">
    <property type="match status" value="1"/>
</dbReference>
<evidence type="ECO:0000256" key="9">
    <source>
        <dbReference type="ARBA" id="ARBA00049473"/>
    </source>
</evidence>
<feature type="binding site" evidence="11">
    <location>
        <position position="463"/>
    </location>
    <ligand>
        <name>substrate</name>
    </ligand>
</feature>
<evidence type="ECO:0000259" key="15">
    <source>
        <dbReference type="SMART" id="SM00861"/>
    </source>
</evidence>
<dbReference type="SUPFAM" id="SSF52518">
    <property type="entry name" value="Thiamin diphosphate-binding fold (THDP-binding)"/>
    <property type="match status" value="2"/>
</dbReference>
<dbReference type="GO" id="GO:0006098">
    <property type="term" value="P:pentose-phosphate shunt"/>
    <property type="evidence" value="ECO:0007669"/>
    <property type="project" value="TreeGrafter"/>
</dbReference>
<dbReference type="InterPro" id="IPR005478">
    <property type="entry name" value="Transketolase_bac-like"/>
</dbReference>
<organism evidence="16">
    <name type="scientific">Cyanophora paradoxa</name>
    <dbReference type="NCBI Taxonomy" id="2762"/>
    <lineage>
        <taxon>Eukaryota</taxon>
        <taxon>Glaucocystophyceae</taxon>
        <taxon>Cyanophorales</taxon>
        <taxon>Cyanophoraceae</taxon>
        <taxon>Cyanophora</taxon>
    </lineage>
</organism>
<gene>
    <name evidence="16" type="primary">tktC</name>
</gene>
<dbReference type="GO" id="GO:0046872">
    <property type="term" value="F:metal ion binding"/>
    <property type="evidence" value="ECO:0007669"/>
    <property type="project" value="UniProtKB-KW"/>
</dbReference>
<reference evidence="16" key="1">
    <citation type="thesis" date="1999" institute="University of Vienna" country="Institute of Biochemistry and Molecular Biology">
        <authorList>
            <person name="Ma Y."/>
        </authorList>
    </citation>
    <scope>NUCLEOTIDE SEQUENCE</scope>
    <source>
        <strain evidence="16">Pringsheim</strain>
    </source>
</reference>
<feature type="binding site" evidence="11">
    <location>
        <position position="576"/>
    </location>
    <ligand>
        <name>substrate</name>
    </ligand>
</feature>
<proteinExistence type="evidence at transcript level"/>
<evidence type="ECO:0000256" key="8">
    <source>
        <dbReference type="ARBA" id="ARBA00023052"/>
    </source>
</evidence>
<feature type="site" description="Important for catalytic activity" evidence="14">
    <location>
        <position position="130"/>
    </location>
</feature>
<dbReference type="InterPro" id="IPR005474">
    <property type="entry name" value="Transketolase_N"/>
</dbReference>
<dbReference type="CDD" id="cd07033">
    <property type="entry name" value="TPP_PYR_DXS_TK_like"/>
    <property type="match status" value="1"/>
</dbReference>
<dbReference type="InterPro" id="IPR020826">
    <property type="entry name" value="Transketolase_BS"/>
</dbReference>
<feature type="binding site" evidence="11">
    <location>
        <position position="627"/>
    </location>
    <ligand>
        <name>substrate</name>
    </ligand>
</feature>
<feature type="binding site" evidence="13">
    <location>
        <position position="290"/>
    </location>
    <ligand>
        <name>Mg(2+)</name>
        <dbReference type="ChEBI" id="CHEBI:18420"/>
    </ligand>
</feature>
<dbReference type="CDD" id="cd02012">
    <property type="entry name" value="TPP_TK"/>
    <property type="match status" value="1"/>
</dbReference>
<dbReference type="InterPro" id="IPR055152">
    <property type="entry name" value="Transketolase-like_C_2"/>
</dbReference>
<dbReference type="Pfam" id="PF22613">
    <property type="entry name" value="Transketolase_C_1"/>
    <property type="match status" value="1"/>
</dbReference>
<evidence type="ECO:0000256" key="11">
    <source>
        <dbReference type="PIRSR" id="PIRSR605478-2"/>
    </source>
</evidence>
<comment type="cofactor">
    <cofactor evidence="1">
        <name>Co(2+)</name>
        <dbReference type="ChEBI" id="CHEBI:48828"/>
    </cofactor>
</comment>
<dbReference type="PANTHER" id="PTHR43522">
    <property type="entry name" value="TRANSKETOLASE"/>
    <property type="match status" value="1"/>
</dbReference>
<comment type="subunit">
    <text evidence="3">Homodimer.</text>
</comment>
<evidence type="ECO:0000256" key="5">
    <source>
        <dbReference type="ARBA" id="ARBA00022679"/>
    </source>
</evidence>
<feature type="binding site" evidence="12">
    <location>
        <position position="367"/>
    </location>
    <ligand>
        <name>thiamine diphosphate</name>
        <dbReference type="ChEBI" id="CHEBI:58937"/>
    </ligand>
</feature>
<evidence type="ECO:0000256" key="6">
    <source>
        <dbReference type="ARBA" id="ARBA00022723"/>
    </source>
</evidence>
<dbReference type="PANTHER" id="PTHR43522:SF2">
    <property type="entry name" value="TRANSKETOLASE 1-RELATED"/>
    <property type="match status" value="1"/>
</dbReference>
<feature type="binding site" evidence="12">
    <location>
        <position position="261"/>
    </location>
    <ligand>
        <name>thiamine diphosphate</name>
        <dbReference type="ChEBI" id="CHEBI:58937"/>
    </ligand>
</feature>
<feature type="active site" description="Proton donor" evidence="10">
    <location>
        <position position="517"/>
    </location>
</feature>
<evidence type="ECO:0000256" key="2">
    <source>
        <dbReference type="ARBA" id="ARBA00007131"/>
    </source>
</evidence>
<feature type="binding site" evidence="12">
    <location>
        <position position="170"/>
    </location>
    <ligand>
        <name>thiamine diphosphate</name>
        <dbReference type="ChEBI" id="CHEBI:58937"/>
    </ligand>
</feature>
<dbReference type="PROSITE" id="PS00802">
    <property type="entry name" value="TRANSKETOLASE_2"/>
    <property type="match status" value="1"/>
</dbReference>
<evidence type="ECO:0000313" key="16">
    <source>
        <dbReference type="EMBL" id="CAB58135.1"/>
    </source>
</evidence>
<comment type="catalytic activity">
    <reaction evidence="9">
        <text>D-sedoheptulose 7-phosphate + D-glyceraldehyde 3-phosphate = aldehydo-D-ribose 5-phosphate + D-xylulose 5-phosphate</text>
        <dbReference type="Rhea" id="RHEA:10508"/>
        <dbReference type="ChEBI" id="CHEBI:57483"/>
        <dbReference type="ChEBI" id="CHEBI:57737"/>
        <dbReference type="ChEBI" id="CHEBI:58273"/>
        <dbReference type="ChEBI" id="CHEBI:59776"/>
        <dbReference type="EC" id="2.2.1.1"/>
    </reaction>
</comment>
<feature type="binding site" evidence="11">
    <location>
        <position position="568"/>
    </location>
    <ligand>
        <name>substrate</name>
    </ligand>
</feature>
<evidence type="ECO:0000256" key="14">
    <source>
        <dbReference type="PIRSR" id="PIRSR605478-5"/>
    </source>
</evidence>
<comment type="cofactor">
    <cofactor evidence="12">
        <name>thiamine diphosphate</name>
        <dbReference type="ChEBI" id="CHEBI:58937"/>
    </cofactor>
    <text evidence="12">Binds 1 thiamine pyrophosphate per subunit. During the reaction, the substrate forms a covalent intermediate with the cofactor.</text>
</comment>
<dbReference type="Pfam" id="PF00456">
    <property type="entry name" value="Transketolase_N"/>
    <property type="match status" value="1"/>
</dbReference>
<evidence type="ECO:0000256" key="1">
    <source>
        <dbReference type="ARBA" id="ARBA00001941"/>
    </source>
</evidence>
<dbReference type="EMBL" id="AJ249787">
    <property type="protein sequence ID" value="CAB58135.1"/>
    <property type="molecule type" value="mRNA"/>
</dbReference>
<dbReference type="GO" id="GO:0004802">
    <property type="term" value="F:transketolase activity"/>
    <property type="evidence" value="ECO:0007669"/>
    <property type="project" value="UniProtKB-EC"/>
</dbReference>
<keyword evidence="8 12" id="KW-0786">Thiamine pyrophosphate</keyword>
<dbReference type="FunFam" id="3.40.50.970:FF:000003">
    <property type="entry name" value="Transketolase"/>
    <property type="match status" value="1"/>
</dbReference>
<evidence type="ECO:0000256" key="4">
    <source>
        <dbReference type="ARBA" id="ARBA00013152"/>
    </source>
</evidence>
<dbReference type="InterPro" id="IPR009014">
    <property type="entry name" value="Transketo_C/PFOR_II"/>
</dbReference>
<evidence type="ECO:0000256" key="7">
    <source>
        <dbReference type="ARBA" id="ARBA00022842"/>
    </source>
</evidence>
<keyword evidence="5 16" id="KW-0808">Transferase</keyword>
<feature type="domain" description="Transketolase-like pyrimidine-binding" evidence="15">
    <location>
        <begin position="460"/>
        <end position="632"/>
    </location>
</feature>
<dbReference type="FunFam" id="3.40.50.970:FF:000004">
    <property type="entry name" value="Transketolase"/>
    <property type="match status" value="1"/>
</dbReference>
<dbReference type="Gene3D" id="3.40.50.970">
    <property type="match status" value="2"/>
</dbReference>
<dbReference type="InterPro" id="IPR033247">
    <property type="entry name" value="Transketolase_fam"/>
</dbReference>
<feature type="binding site" evidence="12">
    <location>
        <position position="290"/>
    </location>
    <ligand>
        <name>thiamine diphosphate</name>
        <dbReference type="ChEBI" id="CHEBI:58937"/>
    </ligand>
</feature>
<feature type="site" description="Important for catalytic activity" evidence="14">
    <location>
        <position position="367"/>
    </location>
</feature>
<evidence type="ECO:0000256" key="10">
    <source>
        <dbReference type="PIRSR" id="PIRSR605478-1"/>
    </source>
</evidence>
<dbReference type="SUPFAM" id="SSF52922">
    <property type="entry name" value="TK C-terminal domain-like"/>
    <property type="match status" value="1"/>
</dbReference>
<feature type="binding site" evidence="13">
    <location>
        <position position="260"/>
    </location>
    <ligand>
        <name>Mg(2+)</name>
        <dbReference type="ChEBI" id="CHEBI:18420"/>
    </ligand>
</feature>
<dbReference type="SMART" id="SM00861">
    <property type="entry name" value="Transket_pyr"/>
    <property type="match status" value="1"/>
</dbReference>
<evidence type="ECO:0000256" key="12">
    <source>
        <dbReference type="PIRSR" id="PIRSR605478-3"/>
    </source>
</evidence>
<dbReference type="GO" id="GO:0005829">
    <property type="term" value="C:cytosol"/>
    <property type="evidence" value="ECO:0007669"/>
    <property type="project" value="TreeGrafter"/>
</dbReference>
<feature type="binding site" evidence="12">
    <location>
        <begin position="219"/>
        <end position="221"/>
    </location>
    <ligand>
        <name>thiamine diphosphate</name>
        <dbReference type="ChEBI" id="CHEBI:58937"/>
    </ligand>
</feature>
<evidence type="ECO:0000256" key="3">
    <source>
        <dbReference type="ARBA" id="ARBA00011738"/>
    </source>
</evidence>
<feature type="binding site" evidence="11">
    <location>
        <position position="490"/>
    </location>
    <ligand>
        <name>substrate</name>
    </ligand>
</feature>
<dbReference type="Pfam" id="PF02779">
    <property type="entry name" value="Transket_pyr"/>
    <property type="match status" value="1"/>
</dbReference>
<feature type="binding site" evidence="12">
    <location>
        <position position="544"/>
    </location>
    <ligand>
        <name>thiamine diphosphate</name>
        <dbReference type="ChEBI" id="CHEBI:58937"/>
    </ligand>
</feature>
<evidence type="ECO:0000256" key="13">
    <source>
        <dbReference type="PIRSR" id="PIRSR605478-4"/>
    </source>
</evidence>
<accession>Q9SMH7</accession>
<keyword evidence="7 13" id="KW-0460">Magnesium</keyword>
<feature type="binding site" evidence="11">
    <location>
        <position position="130"/>
    </location>
    <ligand>
        <name>substrate</name>
    </ligand>
</feature>
<dbReference type="InterPro" id="IPR029061">
    <property type="entry name" value="THDP-binding"/>
</dbReference>
<dbReference type="InterPro" id="IPR005475">
    <property type="entry name" value="Transketolase-like_Pyr-bd"/>
</dbReference>
<dbReference type="InterPro" id="IPR049557">
    <property type="entry name" value="Transketolase_CS"/>
</dbReference>
<feature type="binding site" evidence="13">
    <location>
        <position position="292"/>
    </location>
    <ligand>
        <name>Mg(2+)</name>
        <dbReference type="ChEBI" id="CHEBI:18420"/>
    </ligand>
</feature>
<name>Q9SMH7_CYAPA</name>
<comment type="similarity">
    <text evidence="2">Belongs to the transketolase family.</text>
</comment>
<feature type="binding site" evidence="11">
    <location>
        <position position="367"/>
    </location>
    <ligand>
        <name>substrate</name>
    </ligand>
</feature>
<sequence length="771" mass="83824">MSAFVVPVPSGSSSSAQIVASSQVVISREHAPKIHSRAQNFAIDTRARSFLNTPSQAAQFRQFNGLRRAESVFSKKSDANAALRQSKVAASTGFVINNQATAAMTPVDDKCINSIRFLAIDAIEKAKSGHPGLPMGCAPMSYVLFNEFMKFNPKNPDWIDRDRFVLSAGHGCMLQYALLYLTGYDSVGIEDIKTFRQWESECPGHPENFVTKGIEVTTGPLGQGIAQAVGLAMGEAHLAARFNKPDVKLIDHYTYVIMGDGCNMEGVAAEAASLAGHYGLGNLIALYDDNEISIDGNTDISFTEDVTKRYQSYGWHTVVVEDGNTDINAIRKAIAEAKAVTDKPSLVTIRTTIGYGSPNKANSYAVHGAALGDKEVDATRQNLNWPYAPFEIPEEAMNKWREAIPKGKSAEDEWNKKFAEYKAKYPQEAADFEKYVMKKELPANWEKCLPVYDPATDAGDATRILTGNTLNAIADAVPTFLGGSADLASSNMTLLKKYADFQKTSPEGRNLRFGVREFAMAAIANGLHLHPSGLIPYGATFLVFSDYMRAAMRLSSLSKCRTIYVLTHDSIGAGEDGPTHQPIEHLAAHRAVPNTFVFRPCDGNEVSGAYKVAVEERETPSLMILTRQKIPTLDGTSIANTAKGAYVLSDNSTNGKPDLILMGTGSEVHLCVNAAEAIRKEGKTVRVVSMPSWELFERQSAEYEASVFPKDCKRALAVEAASSFGWHKYFGDEGAMVSIDGFGASAPGDKLMQEFGFTTENVIAQAKKLLA</sequence>
<dbReference type="AlphaFoldDB" id="Q9SMH7"/>
<dbReference type="PROSITE" id="PS00801">
    <property type="entry name" value="TRANSKETOLASE_1"/>
    <property type="match status" value="1"/>
</dbReference>
<dbReference type="FunFam" id="3.40.50.920:FF:000003">
    <property type="entry name" value="Transketolase"/>
    <property type="match status" value="1"/>
</dbReference>
<dbReference type="NCBIfam" id="TIGR00232">
    <property type="entry name" value="tktlase_bact"/>
    <property type="match status" value="1"/>
</dbReference>
<protein>
    <recommendedName>
        <fullName evidence="4">transketolase</fullName>
        <ecNumber evidence="4">2.2.1.1</ecNumber>
    </recommendedName>
</protein>
<feature type="binding site" evidence="11">
    <location>
        <position position="580"/>
    </location>
    <ligand>
        <name>substrate</name>
    </ligand>
</feature>
<keyword evidence="6 13" id="KW-0479">Metal-binding</keyword>
<dbReference type="EC" id="2.2.1.1" evidence="4"/>